<evidence type="ECO:0000259" key="8">
    <source>
        <dbReference type="Pfam" id="PF12371"/>
    </source>
</evidence>
<dbReference type="InterPro" id="IPR039877">
    <property type="entry name" value="TMEM131-like"/>
</dbReference>
<feature type="compositionally biased region" description="Basic and acidic residues" evidence="7">
    <location>
        <begin position="1334"/>
        <end position="1344"/>
    </location>
</feature>
<evidence type="ECO:0000259" key="11">
    <source>
        <dbReference type="Pfam" id="PF24499"/>
    </source>
</evidence>
<feature type="compositionally biased region" description="Low complexity" evidence="7">
    <location>
        <begin position="1536"/>
        <end position="1550"/>
    </location>
</feature>
<evidence type="ECO:0000256" key="2">
    <source>
        <dbReference type="ARBA" id="ARBA00006682"/>
    </source>
</evidence>
<feature type="region of interest" description="Disordered" evidence="7">
    <location>
        <begin position="1956"/>
        <end position="2023"/>
    </location>
</feature>
<keyword evidence="3" id="KW-0812">Transmembrane</keyword>
<dbReference type="Proteomes" id="UP001165289">
    <property type="component" value="Unassembled WGS sequence"/>
</dbReference>
<dbReference type="InterPro" id="IPR055437">
    <property type="entry name" value="TMEM131L_Ig_5"/>
</dbReference>
<dbReference type="Pfam" id="PF24498">
    <property type="entry name" value="Ig_TMEM131L_3"/>
    <property type="match status" value="1"/>
</dbReference>
<dbReference type="Pfam" id="PF24501">
    <property type="entry name" value="Ig_TMEM131L_5"/>
    <property type="match status" value="1"/>
</dbReference>
<dbReference type="Pfam" id="PF24495">
    <property type="entry name" value="Ig_TMEM131_2"/>
    <property type="match status" value="1"/>
</dbReference>
<dbReference type="InterPro" id="IPR056311">
    <property type="entry name" value="TMEM131_Ig_2"/>
</dbReference>
<feature type="compositionally biased region" description="Basic residues" evidence="7">
    <location>
        <begin position="1378"/>
        <end position="1388"/>
    </location>
</feature>
<evidence type="ECO:0000256" key="6">
    <source>
        <dbReference type="ARBA" id="ARBA00023136"/>
    </source>
</evidence>
<evidence type="ECO:0008006" key="15">
    <source>
        <dbReference type="Google" id="ProtNLM"/>
    </source>
</evidence>
<evidence type="ECO:0000313" key="13">
    <source>
        <dbReference type="EMBL" id="KAI6654223.1"/>
    </source>
</evidence>
<feature type="region of interest" description="Disordered" evidence="7">
    <location>
        <begin position="2062"/>
        <end position="2095"/>
    </location>
</feature>
<dbReference type="EMBL" id="JAKMXF010000222">
    <property type="protein sequence ID" value="KAI6654223.1"/>
    <property type="molecule type" value="Genomic_DNA"/>
</dbReference>
<dbReference type="InterPro" id="IPR022113">
    <property type="entry name" value="TMEM131L_N"/>
</dbReference>
<feature type="region of interest" description="Disordered" evidence="7">
    <location>
        <begin position="1865"/>
        <end position="1899"/>
    </location>
</feature>
<dbReference type="InterPro" id="IPR013783">
    <property type="entry name" value="Ig-like_fold"/>
</dbReference>
<dbReference type="PANTHER" id="PTHR22050:SF0">
    <property type="entry name" value="TRANSMEMBRANE PROTEIN 131 HOMOLOG"/>
    <property type="match status" value="1"/>
</dbReference>
<dbReference type="GO" id="GO:0016020">
    <property type="term" value="C:membrane"/>
    <property type="evidence" value="ECO:0007669"/>
    <property type="project" value="UniProtKB-SubCell"/>
</dbReference>
<evidence type="ECO:0000313" key="14">
    <source>
        <dbReference type="Proteomes" id="UP001165289"/>
    </source>
</evidence>
<evidence type="ECO:0000256" key="1">
    <source>
        <dbReference type="ARBA" id="ARBA00004479"/>
    </source>
</evidence>
<dbReference type="Pfam" id="PF24499">
    <property type="entry name" value="Ig_TMEM131L_4"/>
    <property type="match status" value="1"/>
</dbReference>
<comment type="caution">
    <text evidence="13">The sequence shown here is derived from an EMBL/GenBank/DDBJ whole genome shotgun (WGS) entry which is preliminary data.</text>
</comment>
<feature type="domain" description="TMEM131L third Ig-like" evidence="10">
    <location>
        <begin position="447"/>
        <end position="543"/>
    </location>
</feature>
<dbReference type="InterPro" id="IPR055436">
    <property type="entry name" value="Ig_TMEM131L_4"/>
</dbReference>
<feature type="region of interest" description="Disordered" evidence="7">
    <location>
        <begin position="1533"/>
        <end position="1552"/>
    </location>
</feature>
<evidence type="ECO:0000259" key="9">
    <source>
        <dbReference type="Pfam" id="PF24495"/>
    </source>
</evidence>
<feature type="compositionally biased region" description="Low complexity" evidence="7">
    <location>
        <begin position="1816"/>
        <end position="1825"/>
    </location>
</feature>
<feature type="compositionally biased region" description="Polar residues" evidence="7">
    <location>
        <begin position="1611"/>
        <end position="1627"/>
    </location>
</feature>
<feature type="compositionally biased region" description="Low complexity" evidence="7">
    <location>
        <begin position="1885"/>
        <end position="1898"/>
    </location>
</feature>
<comment type="subcellular location">
    <subcellularLocation>
        <location evidence="1">Membrane</location>
        <topology evidence="1">Single-pass type I membrane protein</topology>
    </subcellularLocation>
</comment>
<dbReference type="Pfam" id="PF12371">
    <property type="entry name" value="TMEM131_like_N"/>
    <property type="match status" value="1"/>
</dbReference>
<keyword evidence="5" id="KW-1133">Transmembrane helix</keyword>
<evidence type="ECO:0000259" key="10">
    <source>
        <dbReference type="Pfam" id="PF24498"/>
    </source>
</evidence>
<feature type="compositionally biased region" description="Polar residues" evidence="7">
    <location>
        <begin position="1865"/>
        <end position="1876"/>
    </location>
</feature>
<feature type="region of interest" description="Disordered" evidence="7">
    <location>
        <begin position="1334"/>
        <end position="1408"/>
    </location>
</feature>
<feature type="domain" description="Transmembrane protein 131-like N-terminal" evidence="8">
    <location>
        <begin position="112"/>
        <end position="194"/>
    </location>
</feature>
<keyword evidence="4" id="KW-0732">Signal</keyword>
<feature type="region of interest" description="Disordered" evidence="7">
    <location>
        <begin position="1813"/>
        <end position="1851"/>
    </location>
</feature>
<dbReference type="InterPro" id="IPR055435">
    <property type="entry name" value="Ig_TMEM131L_3"/>
</dbReference>
<evidence type="ECO:0000256" key="3">
    <source>
        <dbReference type="ARBA" id="ARBA00022692"/>
    </source>
</evidence>
<reference evidence="13 14" key="1">
    <citation type="journal article" date="2023" name="BMC Biol.">
        <title>The compact genome of the sponge Oopsacas minuta (Hexactinellida) is lacking key metazoan core genes.</title>
        <authorList>
            <person name="Santini S."/>
            <person name="Schenkelaars Q."/>
            <person name="Jourda C."/>
            <person name="Duchesne M."/>
            <person name="Belahbib H."/>
            <person name="Rocher C."/>
            <person name="Selva M."/>
            <person name="Riesgo A."/>
            <person name="Vervoort M."/>
            <person name="Leys S.P."/>
            <person name="Kodjabachian L."/>
            <person name="Le Bivic A."/>
            <person name="Borchiellini C."/>
            <person name="Claverie J.M."/>
            <person name="Renard E."/>
        </authorList>
    </citation>
    <scope>NUCLEOTIDE SEQUENCE [LARGE SCALE GENOMIC DNA]</scope>
    <source>
        <strain evidence="13">SPO-2</strain>
    </source>
</reference>
<feature type="compositionally biased region" description="Basic and acidic residues" evidence="7">
    <location>
        <begin position="2084"/>
        <end position="2095"/>
    </location>
</feature>
<gene>
    <name evidence="13" type="ORF">LOD99_622</name>
</gene>
<feature type="domain" description="TMEM131 second Ig-like" evidence="9">
    <location>
        <begin position="213"/>
        <end position="298"/>
    </location>
</feature>
<dbReference type="Gene3D" id="2.60.40.10">
    <property type="entry name" value="Immunoglobulins"/>
    <property type="match status" value="1"/>
</dbReference>
<evidence type="ECO:0000256" key="4">
    <source>
        <dbReference type="ARBA" id="ARBA00022729"/>
    </source>
</evidence>
<comment type="similarity">
    <text evidence="2">Belongs to the TMEM131 family.</text>
</comment>
<keyword evidence="14" id="KW-1185">Reference proteome</keyword>
<feature type="compositionally biased region" description="Basic and acidic residues" evidence="7">
    <location>
        <begin position="1964"/>
        <end position="1974"/>
    </location>
</feature>
<evidence type="ECO:0000259" key="12">
    <source>
        <dbReference type="Pfam" id="PF24501"/>
    </source>
</evidence>
<feature type="region of interest" description="Disordered" evidence="7">
    <location>
        <begin position="1609"/>
        <end position="1648"/>
    </location>
</feature>
<sequence length="2095" mass="234723">MAMLLTSSFMGVFPLRLISSLSQTTKSTALYLLIISCLLLVPHGIPHSDIPNKAHQSNPLAADSSRPDNIPTCTLKNGLSRVTPRGPNCPGVHKFYDDDKDTLSSMLIDNLVEFVPSVLWFNNHPVGQHTDKRIQIINHSQKRVLHLTSVSGTSSDFHPSFFQSEFILPGEHTCFDVYFLPREVGPIESTLHIHSEDGFTFPLPVSGTGTANPYHVHSLSARIPLNYSYSPTVSVYNPHENPLQITEMYSTALDLHLELLSSDESSSWEVPPYQSKEVMRLTFFADRIDRYTAFIRIRTNFDKDTGAQLIIPLEVEVVSRENIVSTSQELDFGLIRSSDELKSLNISLYNPSDAIVKVSSLSASKSGRYLTIQQYQHLKLDPGIALSVGVLKLNPRDLPLNLSLITGSVLVNVSSGEGSSKWTDSIRIPYRASIVYGHLNVPNLNLHSSTLPSRPQTVSVWLSHTFRYSLALFDAKISYGESGGEETGYLSLHEFHWPLLILPHDRAVILSLRFMPSRALINSHSYLQLYTNTSNFQIPIRIYNQQLELTDGASELEFGVIHPDITKNQSFKLRNMNADVITVREMIISNPHLTFEKMVILPLQEGQLISMTGSDVPFVIQSKHEATLHYKLTRPTSGDVTSEVILVTDHQRLHVRVHYRSISGTLEAQRIVFQPSFPGHVEKKDIIIRNTFTQTVRINDLRRIDPTDPRIYLEDPSIGNIELSAFSSTHIAKLAFDPIRGFPGKVFTGGFSEVQSTDWLSSLDLRGSVAEVDTRQYERIQAVWKECQNEELTRAVANFELDTDFVSGVKVEVEASLQWPSITPDAPIQFPLTLIGNYSTRSVPVFNPGDLPLVVQALLLHIYPDEQAALDIVDDWLDIPSFPTRHISPFSLIETPASGIYHYPDTAHPTSYLEALDRSVSDFAWTYVLPPKSVVNITVAFEPLDEESAYSVILFRNNLTVMDAVVIQGCGAEGKFSLDGKMPDSMETLFFNMTEDNLIECTSTNQISPSALSLTHKFIARNQGQLPIHIESLSINGYPCQGYGFSIRQCKAFTLKPNTSVEIDITFTPDFTLYYIHRDLILMTRHGQKLIFKLYAVIAADYLPLCSRVTMKASWEPYLPYITLPVLLAALILAIYLSLQPEEEDILNMPIPGMRTSYSAEGMDKVFKLADMFSFSKGLEEDPEDLKRKLEKSSALVKSIVNMHRQVCGEREGEKGTRIGAIISPIQSPIHQDLMDIMHSSYVPDLSFRVSNGSSSIIKQDSKPQNGTIGGIATPQKTSVVKPIQILEKESQINRQLVEDLKQNNSSISPNFKANPTHITEQFIEIIPKNRNEEKKDRNIKSDIKSVLPSNEDELKRDSPTTQPTLESKKLFQPIRTNRYKKSKSKKQKEKDRSKSFKTNSPTSAIPEVQPQGVGLQEAFETEVIDENLSDNLRKPIVNSTKQGIYQVSDPKTDQTAYIQVTTPPKGPLPLHTSMNHEGPKYSQTKKESLPESNSIPTFPFQCDNTQKHSVPSLISYTDRPRCEDIALKKEEDKSNISLSSESSKGLRNSSDVRNNVATTCPVTLPKSTQSVKDRLPLAGNIPSVAKEITPNYESKVKKISILTRDEDRYTGSSSTHNNIDQTTTRGKASVRKGESAKDEPKSIPKRVPFSGMSEELKLRIEQVCAPLTIDSPNLTGETHEQLSSILSTDAEPFVPDANVLRKLLGNYPMPQSMKSTIPRDSQEQSGVLDQQTLSQLSVLLQNQAQCCVPQGDYINLLANSLGMPPRILSLHVQYCWLCYHCNLVNVFGNSTSNPKSHVPLDIPSLLKQFQDIGQHHQQQQQQQHTVPDKSGSSAILGEAPSESTLKQKSKVKIVSHPSCYTSNTNAKLPASNSTKWSRDNKDINASTNTNKSSNLSKVSGITRENTELLGAFSHWSEKFNDKKDSWKLPPNNNKVTGSHDDSFYFKSNMEYEDIDEGSLSRSDPWRRKEREQQWSHQSPKQEPPSLSASELLPTELMTSRPPSPSCVQVAKPKPATRTQTSTGQQPLIFLEKTIWSDRESVTEADRINSWKYLTGKFAQQGNTQSRERVYNPFPEGSWGPLEDIDKRKKCNRPE</sequence>
<organism evidence="13 14">
    <name type="scientific">Oopsacas minuta</name>
    <dbReference type="NCBI Taxonomy" id="111878"/>
    <lineage>
        <taxon>Eukaryota</taxon>
        <taxon>Metazoa</taxon>
        <taxon>Porifera</taxon>
        <taxon>Hexactinellida</taxon>
        <taxon>Hexasterophora</taxon>
        <taxon>Lyssacinosida</taxon>
        <taxon>Leucopsacidae</taxon>
        <taxon>Oopsacas</taxon>
    </lineage>
</organism>
<evidence type="ECO:0000256" key="5">
    <source>
        <dbReference type="ARBA" id="ARBA00022989"/>
    </source>
</evidence>
<name>A0AAV7JZ19_9METZ</name>
<protein>
    <recommendedName>
        <fullName evidence="15">Transmembrane protein 131</fullName>
    </recommendedName>
</protein>
<feature type="region of interest" description="Disordered" evidence="7">
    <location>
        <begin position="1922"/>
        <end position="1942"/>
    </location>
</feature>
<proteinExistence type="inferred from homology"/>
<keyword evidence="6" id="KW-0472">Membrane</keyword>
<feature type="domain" description="TMEM131L fifth Ig-like" evidence="12">
    <location>
        <begin position="1022"/>
        <end position="1086"/>
    </location>
</feature>
<evidence type="ECO:0000256" key="7">
    <source>
        <dbReference type="SAM" id="MobiDB-lite"/>
    </source>
</evidence>
<feature type="compositionally biased region" description="Basic and acidic residues" evidence="7">
    <location>
        <begin position="1632"/>
        <end position="1643"/>
    </location>
</feature>
<accession>A0AAV7JZ19</accession>
<feature type="domain" description="TMEM131L fourth Ig-like" evidence="11">
    <location>
        <begin position="828"/>
        <end position="972"/>
    </location>
</feature>
<feature type="compositionally biased region" description="Polar residues" evidence="7">
    <location>
        <begin position="1975"/>
        <end position="1989"/>
    </location>
</feature>
<dbReference type="PANTHER" id="PTHR22050">
    <property type="entry name" value="RW1 PROTEIN HOMOLOG"/>
    <property type="match status" value="1"/>
</dbReference>